<sequence>MQKMMTYLDIAKEVLQKAEAPLGYRLIWERAKELGLDKNLKSIGKTPDQSIGARLYVDVRDRRDSLFMVTSRRPTTFWLKEREEELKTLHNALQNQALEAKSQKGRTFMERDLHPLLVRFVKDKFDAYSKTIYHEISKKTQSGKDKWNYPDIVSVHFAFNDYNNEEALRLAQNLYRHDFKIYSFELKVALDFGNLKESYFQAVSNSSFANEGYLVVFNEIDSEVLDELRRLNQSFGIGLIKLGITELEVLLPSAQRHLDFQTIDMLVEKNLNFKEFIETINEDVETNDKRRILKDSYDKVLDDEALEKHIADKKIM</sequence>
<dbReference type="AlphaFoldDB" id="A0A4U8TTI6"/>
<dbReference type="Pfam" id="PF05066">
    <property type="entry name" value="HARE-HTH"/>
    <property type="match status" value="1"/>
</dbReference>
<dbReference type="STRING" id="425400.LS65_05970"/>
<evidence type="ECO:0000256" key="1">
    <source>
        <dbReference type="ARBA" id="ARBA00023163"/>
    </source>
</evidence>
<name>A0A4U8TTI6_9HELI</name>
<dbReference type="OrthoDB" id="5289528at2"/>
<accession>A0A4U8TTI6</accession>
<organism evidence="3 4">
    <name type="scientific">Helicobacter japonicus</name>
    <dbReference type="NCBI Taxonomy" id="425400"/>
    <lineage>
        <taxon>Bacteria</taxon>
        <taxon>Pseudomonadati</taxon>
        <taxon>Campylobacterota</taxon>
        <taxon>Epsilonproteobacteria</taxon>
        <taxon>Campylobacterales</taxon>
        <taxon>Helicobacteraceae</taxon>
        <taxon>Helicobacter</taxon>
    </lineage>
</organism>
<dbReference type="RefSeq" id="WP_034362361.1">
    <property type="nucleotide sequence ID" value="NZ_CAJUDB010000008.1"/>
</dbReference>
<keyword evidence="4" id="KW-1185">Reference proteome</keyword>
<dbReference type="PROSITE" id="PS51913">
    <property type="entry name" value="HTH_HARE"/>
    <property type="match status" value="1"/>
</dbReference>
<evidence type="ECO:0000313" key="4">
    <source>
        <dbReference type="Proteomes" id="UP000029707"/>
    </source>
</evidence>
<comment type="caution">
    <text evidence="3">The sequence shown here is derived from an EMBL/GenBank/DDBJ whole genome shotgun (WGS) entry which is preliminary data.</text>
</comment>
<protein>
    <submittedName>
        <fullName evidence="3">HrgA protein</fullName>
    </submittedName>
</protein>
<keyword evidence="1" id="KW-0804">Transcription</keyword>
<reference evidence="3 4" key="1">
    <citation type="journal article" date="2014" name="Genome Announc.">
        <title>Draft genome sequences of eight enterohepatic helicobacter species isolated from both laboratory and wild rodents.</title>
        <authorList>
            <person name="Sheh A."/>
            <person name="Shen Z."/>
            <person name="Fox J.G."/>
        </authorList>
    </citation>
    <scope>NUCLEOTIDE SEQUENCE [LARGE SCALE GENOMIC DNA]</scope>
    <source>
        <strain evidence="3 4">MIT 01-6451</strain>
    </source>
</reference>
<gene>
    <name evidence="3" type="ORF">LS65_001115</name>
</gene>
<evidence type="ECO:0000313" key="3">
    <source>
        <dbReference type="EMBL" id="TLE03399.1"/>
    </source>
</evidence>
<feature type="domain" description="HTH HARE-type" evidence="2">
    <location>
        <begin position="5"/>
        <end position="82"/>
    </location>
</feature>
<dbReference type="InterPro" id="IPR007759">
    <property type="entry name" value="Asxl_HARE-HTH"/>
</dbReference>
<dbReference type="GO" id="GO:0006355">
    <property type="term" value="P:regulation of DNA-templated transcription"/>
    <property type="evidence" value="ECO:0007669"/>
    <property type="project" value="InterPro"/>
</dbReference>
<dbReference type="EMBL" id="JRMQ02000001">
    <property type="protein sequence ID" value="TLE03399.1"/>
    <property type="molecule type" value="Genomic_DNA"/>
</dbReference>
<dbReference type="Proteomes" id="UP000029707">
    <property type="component" value="Unassembled WGS sequence"/>
</dbReference>
<evidence type="ECO:0000259" key="2">
    <source>
        <dbReference type="PROSITE" id="PS51913"/>
    </source>
</evidence>
<proteinExistence type="predicted"/>